<dbReference type="EMBL" id="CAFBPK010000014">
    <property type="protein sequence ID" value="CAB5021146.1"/>
    <property type="molecule type" value="Genomic_DNA"/>
</dbReference>
<proteinExistence type="predicted"/>
<dbReference type="PANTHER" id="PTHR41282">
    <property type="entry name" value="CONSERVED TRANSMEMBRANE PROTEIN-RELATED"/>
    <property type="match status" value="1"/>
</dbReference>
<dbReference type="PIRSF" id="PIRSF009160">
    <property type="entry name" value="UCP009160"/>
    <property type="match status" value="1"/>
</dbReference>
<organism evidence="6">
    <name type="scientific">freshwater metagenome</name>
    <dbReference type="NCBI Taxonomy" id="449393"/>
    <lineage>
        <taxon>unclassified sequences</taxon>
        <taxon>metagenomes</taxon>
        <taxon>ecological metagenomes</taxon>
    </lineage>
</organism>
<feature type="transmembrane region" description="Helical" evidence="1">
    <location>
        <begin position="222"/>
        <end position="244"/>
    </location>
</feature>
<evidence type="ECO:0000313" key="3">
    <source>
        <dbReference type="EMBL" id="CAB4340860.1"/>
    </source>
</evidence>
<dbReference type="EMBL" id="CAESAD010000006">
    <property type="protein sequence ID" value="CAB4340860.1"/>
    <property type="molecule type" value="Genomic_DNA"/>
</dbReference>
<gene>
    <name evidence="4" type="ORF">UFOPK2648_00591</name>
    <name evidence="5" type="ORF">UFOPK3037_00753</name>
    <name evidence="2" type="ORF">UFOPK3406_00588</name>
    <name evidence="3" type="ORF">UFOPK3925_00974</name>
    <name evidence="6" type="ORF">UFOPK4097_00944</name>
    <name evidence="7" type="ORF">UFOPK4301_00471</name>
</gene>
<evidence type="ECO:0000313" key="4">
    <source>
        <dbReference type="EMBL" id="CAB4705972.1"/>
    </source>
</evidence>
<evidence type="ECO:0000313" key="6">
    <source>
        <dbReference type="EMBL" id="CAB5021146.1"/>
    </source>
</evidence>
<evidence type="ECO:0000313" key="2">
    <source>
        <dbReference type="EMBL" id="CAB4335942.1"/>
    </source>
</evidence>
<feature type="transmembrane region" description="Helical" evidence="1">
    <location>
        <begin position="84"/>
        <end position="104"/>
    </location>
</feature>
<dbReference type="AlphaFoldDB" id="A0A6J7QWF2"/>
<keyword evidence="1" id="KW-0812">Transmembrane</keyword>
<dbReference type="EMBL" id="CAFAAO010000008">
    <property type="protein sequence ID" value="CAB4802895.1"/>
    <property type="molecule type" value="Genomic_DNA"/>
</dbReference>
<dbReference type="EMBL" id="CAFBQG010000041">
    <property type="protein sequence ID" value="CAB5046947.1"/>
    <property type="molecule type" value="Genomic_DNA"/>
</dbReference>
<evidence type="ECO:0000313" key="5">
    <source>
        <dbReference type="EMBL" id="CAB4802895.1"/>
    </source>
</evidence>
<sequence length="248" mass="26281">MSNPVLVRATGETLNPETGAITSPTFTGARMTMDDVIVKSGMLFVILLVGAFVGWTVPGLTFVAFFVGMGLAFANIFKKEVSPALVLAYGVAEGVFLGGISKWYSMAYADTAPNLVSQAVMGTLIAFGTMLFLYKSGIIKVNGKFKKIFMVAMVSYLVIAVASLISSLVGVGGGWGFYGVGGLGLLLCVAGVGLAAFSLVMDFELITQTIAVGAPEKESWRMAFGLMVTLVWLYLELLRLLAILQGRD</sequence>
<name>A0A6J7QWF2_9ZZZZ</name>
<dbReference type="Pfam" id="PF12811">
    <property type="entry name" value="BaxI_1"/>
    <property type="match status" value="1"/>
</dbReference>
<dbReference type="EMBL" id="CAESAI010000010">
    <property type="protein sequence ID" value="CAB4335942.1"/>
    <property type="molecule type" value="Genomic_DNA"/>
</dbReference>
<keyword evidence="1" id="KW-0472">Membrane</keyword>
<dbReference type="PANTHER" id="PTHR41282:SF1">
    <property type="entry name" value="CONSERVED TRANSMEMBRANE PROTEIN-RELATED"/>
    <property type="match status" value="1"/>
</dbReference>
<feature type="transmembrane region" description="Helical" evidence="1">
    <location>
        <begin position="175"/>
        <end position="201"/>
    </location>
</feature>
<feature type="transmembrane region" description="Helical" evidence="1">
    <location>
        <begin position="148"/>
        <end position="169"/>
    </location>
</feature>
<dbReference type="InterPro" id="IPR010539">
    <property type="entry name" value="BaxI_1-like"/>
</dbReference>
<reference evidence="6" key="1">
    <citation type="submission" date="2020-05" db="EMBL/GenBank/DDBJ databases">
        <authorList>
            <person name="Chiriac C."/>
            <person name="Salcher M."/>
            <person name="Ghai R."/>
            <person name="Kavagutti S V."/>
        </authorList>
    </citation>
    <scope>NUCLEOTIDE SEQUENCE</scope>
</reference>
<accession>A0A6J7QWF2</accession>
<dbReference type="EMBL" id="CAEZYC010000024">
    <property type="protein sequence ID" value="CAB4705972.1"/>
    <property type="molecule type" value="Genomic_DNA"/>
</dbReference>
<feature type="transmembrane region" description="Helical" evidence="1">
    <location>
        <begin position="116"/>
        <end position="136"/>
    </location>
</feature>
<keyword evidence="1" id="KW-1133">Transmembrane helix</keyword>
<evidence type="ECO:0000256" key="1">
    <source>
        <dbReference type="SAM" id="Phobius"/>
    </source>
</evidence>
<protein>
    <submittedName>
        <fullName evidence="6">Unannotated protein</fullName>
    </submittedName>
</protein>
<evidence type="ECO:0000313" key="7">
    <source>
        <dbReference type="EMBL" id="CAB5046947.1"/>
    </source>
</evidence>